<dbReference type="AlphaFoldDB" id="A0A1J9RD00"/>
<dbReference type="Proteomes" id="UP000242791">
    <property type="component" value="Unassembled WGS sequence"/>
</dbReference>
<gene>
    <name evidence="3" type="ORF">ACJ73_02755</name>
</gene>
<evidence type="ECO:0000313" key="4">
    <source>
        <dbReference type="Proteomes" id="UP000242791"/>
    </source>
</evidence>
<evidence type="ECO:0000313" key="3">
    <source>
        <dbReference type="EMBL" id="OJD25868.1"/>
    </source>
</evidence>
<dbReference type="OrthoDB" id="2251794at2759"/>
<feature type="chain" id="PRO_5013335229" description="ARB-07466-like C-terminal domain-containing protein" evidence="1">
    <location>
        <begin position="20"/>
        <end position="382"/>
    </location>
</feature>
<keyword evidence="4" id="KW-1185">Reference proteome</keyword>
<dbReference type="STRING" id="1658174.A0A1J9RD00"/>
<comment type="caution">
    <text evidence="3">The sequence shown here is derived from an EMBL/GenBank/DDBJ whole genome shotgun (WGS) entry which is preliminary data.</text>
</comment>
<evidence type="ECO:0000259" key="2">
    <source>
        <dbReference type="Pfam" id="PF26571"/>
    </source>
</evidence>
<dbReference type="EMBL" id="LGTZ01000307">
    <property type="protein sequence ID" value="OJD25868.1"/>
    <property type="molecule type" value="Genomic_DNA"/>
</dbReference>
<accession>A0A1J9RD00</accession>
<sequence>MRYLITLLALTASYTALSAKTKRWEQCSVEGKEGHCMPPTECKALNGVSVAGDWCKHSPNGWQCCTAELPALKPSMADDDDADVDAGDDHDNNLAKRAPRSCNVRGVRGVCIKKSACKGFATPGAGTQSDPWTCPRDPNDVWCCTRRPPPPPRGRRCNARGVPGICMKKSACKGHATPGAGTPDDPWTCPKDPNDVMCCTDKKPPGPRPPPAGKKCNARGVRGVCIKKSACKGYATPGAGTPNDPWTCPNDPNDVMCCTTRKPPPAPPAPPVTIPENRCKRHVIDAGYRILGANPGKVRSVICYGKRSNKSEHPLGLALDLMTGAHSPNGRPLAEWIMRHAGSLKVTYVIWGQKIWESGEKVRSWSSWEQMENRGGVTANHW</sequence>
<dbReference type="Pfam" id="PF26571">
    <property type="entry name" value="VldE"/>
    <property type="match status" value="1"/>
</dbReference>
<feature type="signal peptide" evidence="1">
    <location>
        <begin position="1"/>
        <end position="19"/>
    </location>
</feature>
<reference evidence="3 4" key="1">
    <citation type="submission" date="2015-08" db="EMBL/GenBank/DDBJ databases">
        <title>Emmonsia species relationships and genome sequence.</title>
        <authorList>
            <person name="Cuomo C.A."/>
            <person name="Schwartz I.S."/>
            <person name="Kenyon C."/>
            <person name="De Hoog G.S."/>
            <person name="Govender N.P."/>
            <person name="Botha A."/>
            <person name="Moreno L."/>
            <person name="De Vries M."/>
            <person name="Munoz J.F."/>
            <person name="Stielow J.B."/>
        </authorList>
    </citation>
    <scope>NUCLEOTIDE SEQUENCE [LARGE SCALE GENOMIC DNA]</scope>
    <source>
        <strain evidence="3 4">EI222</strain>
    </source>
</reference>
<proteinExistence type="predicted"/>
<evidence type="ECO:0000256" key="1">
    <source>
        <dbReference type="SAM" id="SignalP"/>
    </source>
</evidence>
<protein>
    <recommendedName>
        <fullName evidence="2">ARB-07466-like C-terminal domain-containing protein</fullName>
    </recommendedName>
</protein>
<organism evidence="3 4">
    <name type="scientific">Blastomyces percursus</name>
    <dbReference type="NCBI Taxonomy" id="1658174"/>
    <lineage>
        <taxon>Eukaryota</taxon>
        <taxon>Fungi</taxon>
        <taxon>Dikarya</taxon>
        <taxon>Ascomycota</taxon>
        <taxon>Pezizomycotina</taxon>
        <taxon>Eurotiomycetes</taxon>
        <taxon>Eurotiomycetidae</taxon>
        <taxon>Onygenales</taxon>
        <taxon>Ajellomycetaceae</taxon>
        <taxon>Blastomyces</taxon>
    </lineage>
</organism>
<feature type="domain" description="ARB-07466-like C-terminal" evidence="2">
    <location>
        <begin position="276"/>
        <end position="382"/>
    </location>
</feature>
<keyword evidence="1" id="KW-0732">Signal</keyword>
<dbReference type="VEuPathDB" id="FungiDB:ACJ73_02755"/>
<name>A0A1J9RD00_9EURO</name>
<dbReference type="InterPro" id="IPR058593">
    <property type="entry name" value="ARB_07466-like_C"/>
</dbReference>